<feature type="chain" id="PRO_5017075257" evidence="2">
    <location>
        <begin position="46"/>
        <end position="862"/>
    </location>
</feature>
<dbReference type="Proteomes" id="UP000253426">
    <property type="component" value="Unassembled WGS sequence"/>
</dbReference>
<dbReference type="AlphaFoldDB" id="A0A366HEH5"/>
<feature type="domain" description="Outer membrane lipoprotein BamD-like" evidence="3">
    <location>
        <begin position="595"/>
        <end position="656"/>
    </location>
</feature>
<feature type="signal peptide" evidence="2">
    <location>
        <begin position="1"/>
        <end position="45"/>
    </location>
</feature>
<dbReference type="InterPro" id="IPR011990">
    <property type="entry name" value="TPR-like_helical_dom_sf"/>
</dbReference>
<evidence type="ECO:0000259" key="3">
    <source>
        <dbReference type="Pfam" id="PF13525"/>
    </source>
</evidence>
<keyword evidence="4" id="KW-0449">Lipoprotein</keyword>
<organism evidence="4 5">
    <name type="scientific">Roseimicrobium gellanilyticum</name>
    <dbReference type="NCBI Taxonomy" id="748857"/>
    <lineage>
        <taxon>Bacteria</taxon>
        <taxon>Pseudomonadati</taxon>
        <taxon>Verrucomicrobiota</taxon>
        <taxon>Verrucomicrobiia</taxon>
        <taxon>Verrucomicrobiales</taxon>
        <taxon>Verrucomicrobiaceae</taxon>
        <taxon>Roseimicrobium</taxon>
    </lineage>
</organism>
<comment type="caution">
    <text evidence="4">The sequence shown here is derived from an EMBL/GenBank/DDBJ whole genome shotgun (WGS) entry which is preliminary data.</text>
</comment>
<name>A0A366HEH5_9BACT</name>
<evidence type="ECO:0000313" key="5">
    <source>
        <dbReference type="Proteomes" id="UP000253426"/>
    </source>
</evidence>
<reference evidence="4 5" key="1">
    <citation type="submission" date="2018-06" db="EMBL/GenBank/DDBJ databases">
        <title>Genomic Encyclopedia of Type Strains, Phase IV (KMG-IV): sequencing the most valuable type-strain genomes for metagenomic binning, comparative biology and taxonomic classification.</title>
        <authorList>
            <person name="Goeker M."/>
        </authorList>
    </citation>
    <scope>NUCLEOTIDE SEQUENCE [LARGE SCALE GENOMIC DNA]</scope>
    <source>
        <strain evidence="4 5">DSM 25532</strain>
    </source>
</reference>
<keyword evidence="1 2" id="KW-0732">Signal</keyword>
<evidence type="ECO:0000313" key="4">
    <source>
        <dbReference type="EMBL" id="RBP40329.1"/>
    </source>
</evidence>
<dbReference type="OrthoDB" id="178271at2"/>
<evidence type="ECO:0000256" key="1">
    <source>
        <dbReference type="ARBA" id="ARBA00022729"/>
    </source>
</evidence>
<protein>
    <submittedName>
        <fullName evidence="4">Outer membrane lipoprotein YfiO</fullName>
    </submittedName>
</protein>
<gene>
    <name evidence="4" type="ORF">DES53_10835</name>
</gene>
<accession>A0A366HEH5</accession>
<dbReference type="Pfam" id="PF13525">
    <property type="entry name" value="YfiO"/>
    <property type="match status" value="1"/>
</dbReference>
<proteinExistence type="predicted"/>
<dbReference type="EMBL" id="QNRR01000008">
    <property type="protein sequence ID" value="RBP40329.1"/>
    <property type="molecule type" value="Genomic_DNA"/>
</dbReference>
<dbReference type="InterPro" id="IPR039565">
    <property type="entry name" value="BamD-like"/>
</dbReference>
<dbReference type="RefSeq" id="WP_113960204.1">
    <property type="nucleotide sequence ID" value="NZ_QNRR01000008.1"/>
</dbReference>
<keyword evidence="5" id="KW-1185">Reference proteome</keyword>
<sequence length="862" mass="95418">MPQRDLPHASHRPYSFLQARCSNKPAVLVLACGLVLSLFTAPAHAQKVALADRASYQLALAASQEGMHEVAALKYEKLLKEKDLNKQEAAQLSERLVDALIRAGLPEKALVALTLFEVPEASFWKAQAYLQQHKFRDAESELKTYLKAAARYASQAHLALGKAIIGQGRENAGRKELKDVLNDPYGVLAEVAYDLSNESEAMSGRADIVLRRLGPERGTNESEFVRACALLEEGEGKQAEIVLRRFLDAGQPLPLRLHDASFVRLAEAYAMQGRTIIAGKRLRAFIDRGTPSDYLEQAFAMFRALVPDEDDDTVLKYLLAWAADPTPPERQALALYHTGQWLLEHGRGEEAIGFFESFRVLHPNHARQGDALRSLMALYGAARADDRVVDLWRSHYGNAGPDIVDYLLGMVRFARSEYPGAGDHFLRSAAETTDTLLLRLAIYNAGMSAVLGKNEEKFRYCLTQLQQPVAVPPGGLPLQPSSQAVAEDQAPKLLVERALGLAAKRDPNADKALEEFLQAYPSHPRAVEAHVAQAELAMLDLPARTKAAGAALDAAEQIPALEDKWRERLAYIRVWWHEAAGNLEGVTASGASFLSQWTESDWRDEVRMKVAQAYYRREEYARAVAEFETLAEEHADSPYADVAIFFAGKAAMAQLTPAGLERAIGLWAELVARESPLASEARRQQAVAKRRQGKEDEAMSVIDALLSSKPAPEGDARFDLIMEKGELLVLLARKDPKNLDDAAAVFRSVVEDKNATRAWRQRAGILLAQCHQQAGRRSAALEACFDVLEGGLSPHAAMQLSLQDRVWIFRAGFMAIELLEAQKQWEAAARLADRLAKIGGERSDEAAQRAERLRLEHLIWEK</sequence>
<evidence type="ECO:0000256" key="2">
    <source>
        <dbReference type="SAM" id="SignalP"/>
    </source>
</evidence>
<dbReference type="SUPFAM" id="SSF48452">
    <property type="entry name" value="TPR-like"/>
    <property type="match status" value="3"/>
</dbReference>
<dbReference type="Gene3D" id="1.25.40.10">
    <property type="entry name" value="Tetratricopeptide repeat domain"/>
    <property type="match status" value="2"/>
</dbReference>